<organism evidence="1 2">
    <name type="scientific">Qipengyuania pelagi</name>
    <dbReference type="NCBI Taxonomy" id="994320"/>
    <lineage>
        <taxon>Bacteria</taxon>
        <taxon>Pseudomonadati</taxon>
        <taxon>Pseudomonadota</taxon>
        <taxon>Alphaproteobacteria</taxon>
        <taxon>Sphingomonadales</taxon>
        <taxon>Erythrobacteraceae</taxon>
        <taxon>Qipengyuania</taxon>
    </lineage>
</organism>
<evidence type="ECO:0000313" key="2">
    <source>
        <dbReference type="Proteomes" id="UP000430272"/>
    </source>
</evidence>
<dbReference type="InterPro" id="IPR011727">
    <property type="entry name" value="CHP02117"/>
</dbReference>
<accession>A0A844Y974</accession>
<name>A0A844Y974_9SPHN</name>
<sequence>MLAAPLLVLALFLITAWVGSSLPRNSEWGEPATGITIMVETNGIHTGIVMPVTTRIKDWRETFPSAGLPREDGQLPTHIAVGWGEKDVFLNTPTWSDLSPSTALRIVFQGGSGLLRVAHYVRPAPSPHHRPIRLREEEYARLVARIEQALPPEPRGTVRTVYTSYEPNAVHYDATGRYTLGNTCNQWVGDTLAFAGMKMGRWTPLAGGVMKWIPEPATQN</sequence>
<dbReference type="OrthoDB" id="211174at2"/>
<dbReference type="Pfam" id="PF09601">
    <property type="entry name" value="DUF2459"/>
    <property type="match status" value="1"/>
</dbReference>
<gene>
    <name evidence="1" type="ORF">GRI47_06025</name>
</gene>
<dbReference type="AlphaFoldDB" id="A0A844Y974"/>
<reference evidence="1 2" key="1">
    <citation type="submission" date="2019-12" db="EMBL/GenBank/DDBJ databases">
        <title>Genomic-based taxomic classification of the family Erythrobacteraceae.</title>
        <authorList>
            <person name="Xu L."/>
        </authorList>
    </citation>
    <scope>NUCLEOTIDE SEQUENCE [LARGE SCALE GENOMIC DNA]</scope>
    <source>
        <strain evidence="1 2">JCM 17468</strain>
    </source>
</reference>
<evidence type="ECO:0000313" key="1">
    <source>
        <dbReference type="EMBL" id="MXO53568.1"/>
    </source>
</evidence>
<protein>
    <submittedName>
        <fullName evidence="1">DUF2459 domain-containing protein</fullName>
    </submittedName>
</protein>
<comment type="caution">
    <text evidence="1">The sequence shown here is derived from an EMBL/GenBank/DDBJ whole genome shotgun (WGS) entry which is preliminary data.</text>
</comment>
<proteinExistence type="predicted"/>
<dbReference type="EMBL" id="WTYD01000001">
    <property type="protein sequence ID" value="MXO53568.1"/>
    <property type="molecule type" value="Genomic_DNA"/>
</dbReference>
<dbReference type="Proteomes" id="UP000430272">
    <property type="component" value="Unassembled WGS sequence"/>
</dbReference>
<keyword evidence="2" id="KW-1185">Reference proteome</keyword>